<dbReference type="EMBL" id="WIVE01000004">
    <property type="protein sequence ID" value="MQX35448.1"/>
    <property type="molecule type" value="Genomic_DNA"/>
</dbReference>
<evidence type="ECO:0000256" key="4">
    <source>
        <dbReference type="ARBA" id="ARBA00022519"/>
    </source>
</evidence>
<reference evidence="11 12" key="1">
    <citation type="submission" date="2019-10" db="EMBL/GenBank/DDBJ databases">
        <title>Draft whole-genome sequence of the purple nonsulfur photosynthetic bacterium Roseospira navarrensis DSM 15114.</title>
        <authorList>
            <person name="Kyndt J.A."/>
            <person name="Meyer T.E."/>
        </authorList>
    </citation>
    <scope>NUCLEOTIDE SEQUENCE [LARGE SCALE GENOMIC DNA]</scope>
    <source>
        <strain evidence="11 12">DSM 15114</strain>
    </source>
</reference>
<keyword evidence="6 9" id="KW-1133">Transmembrane helix</keyword>
<evidence type="ECO:0000256" key="9">
    <source>
        <dbReference type="RuleBase" id="RU369079"/>
    </source>
</evidence>
<evidence type="ECO:0000256" key="8">
    <source>
        <dbReference type="ARBA" id="ARBA00038436"/>
    </source>
</evidence>
<evidence type="ECO:0000313" key="11">
    <source>
        <dbReference type="EMBL" id="MQX35448.1"/>
    </source>
</evidence>
<keyword evidence="2 9" id="KW-0813">Transport</keyword>
<evidence type="ECO:0000256" key="1">
    <source>
        <dbReference type="ARBA" id="ARBA00004429"/>
    </source>
</evidence>
<accession>A0A7X1ZBV0</accession>
<dbReference type="GO" id="GO:0015740">
    <property type="term" value="P:C4-dicarboxylate transport"/>
    <property type="evidence" value="ECO:0007669"/>
    <property type="project" value="TreeGrafter"/>
</dbReference>
<evidence type="ECO:0000256" key="5">
    <source>
        <dbReference type="ARBA" id="ARBA00022692"/>
    </source>
</evidence>
<evidence type="ECO:0000259" key="10">
    <source>
        <dbReference type="Pfam" id="PF04290"/>
    </source>
</evidence>
<comment type="similarity">
    <text evidence="8 9">Belongs to the TRAP transporter small permease family.</text>
</comment>
<protein>
    <recommendedName>
        <fullName evidence="9">TRAP transporter small permease protein</fullName>
    </recommendedName>
</protein>
<dbReference type="GO" id="GO:0022857">
    <property type="term" value="F:transmembrane transporter activity"/>
    <property type="evidence" value="ECO:0007669"/>
    <property type="project" value="UniProtKB-UniRule"/>
</dbReference>
<keyword evidence="12" id="KW-1185">Reference proteome</keyword>
<dbReference type="RefSeq" id="WP_153340949.1">
    <property type="nucleotide sequence ID" value="NZ_WIVE01000004.1"/>
</dbReference>
<comment type="subunit">
    <text evidence="9">The complex comprises the extracytoplasmic solute receptor protein and the two transmembrane proteins.</text>
</comment>
<feature type="transmembrane region" description="Helical" evidence="9">
    <location>
        <begin position="147"/>
        <end position="166"/>
    </location>
</feature>
<evidence type="ECO:0000256" key="3">
    <source>
        <dbReference type="ARBA" id="ARBA00022475"/>
    </source>
</evidence>
<dbReference type="PANTHER" id="PTHR35011:SF2">
    <property type="entry name" value="2,3-DIKETO-L-GULONATE TRAP TRANSPORTER SMALL PERMEASE PROTEIN YIAM"/>
    <property type="match status" value="1"/>
</dbReference>
<comment type="function">
    <text evidence="9">Part of the tripartite ATP-independent periplasmic (TRAP) transport system.</text>
</comment>
<comment type="subcellular location">
    <subcellularLocation>
        <location evidence="1 9">Cell inner membrane</location>
        <topology evidence="1 9">Multi-pass membrane protein</topology>
    </subcellularLocation>
</comment>
<dbReference type="PANTHER" id="PTHR35011">
    <property type="entry name" value="2,3-DIKETO-L-GULONATE TRAP TRANSPORTER SMALL PERMEASE PROTEIN YIAM"/>
    <property type="match status" value="1"/>
</dbReference>
<evidence type="ECO:0000256" key="6">
    <source>
        <dbReference type="ARBA" id="ARBA00022989"/>
    </source>
</evidence>
<organism evidence="11 12">
    <name type="scientific">Roseospira navarrensis</name>
    <dbReference type="NCBI Taxonomy" id="140058"/>
    <lineage>
        <taxon>Bacteria</taxon>
        <taxon>Pseudomonadati</taxon>
        <taxon>Pseudomonadota</taxon>
        <taxon>Alphaproteobacteria</taxon>
        <taxon>Rhodospirillales</taxon>
        <taxon>Rhodospirillaceae</taxon>
        <taxon>Roseospira</taxon>
    </lineage>
</organism>
<sequence>MSTHPGDAEAGPARFRSIRAVLAAITKGLDYLAATLVVVTLSFMFLALLVNVLLRYLFSMGIPWAYEIHSILFPWLVAGGAVMAAVRGRNIAVTAAIRLLPQTGRWVVALVVHIIIVVMAITVIDTSFPIVMASRFSVLAETRIPQIYGYVSLLFGFAMIGLIAAMDAARLVLGEPARDIEPEKTAVG</sequence>
<dbReference type="GO" id="GO:0005886">
    <property type="term" value="C:plasma membrane"/>
    <property type="evidence" value="ECO:0007669"/>
    <property type="project" value="UniProtKB-SubCell"/>
</dbReference>
<dbReference type="OrthoDB" id="9791324at2"/>
<keyword evidence="3" id="KW-1003">Cell membrane</keyword>
<dbReference type="Proteomes" id="UP000434582">
    <property type="component" value="Unassembled WGS sequence"/>
</dbReference>
<dbReference type="InterPro" id="IPR007387">
    <property type="entry name" value="TRAP_DctQ"/>
</dbReference>
<dbReference type="Pfam" id="PF04290">
    <property type="entry name" value="DctQ"/>
    <property type="match status" value="1"/>
</dbReference>
<comment type="caution">
    <text evidence="11">The sequence shown here is derived from an EMBL/GenBank/DDBJ whole genome shotgun (WGS) entry which is preliminary data.</text>
</comment>
<evidence type="ECO:0000256" key="7">
    <source>
        <dbReference type="ARBA" id="ARBA00023136"/>
    </source>
</evidence>
<feature type="transmembrane region" description="Helical" evidence="9">
    <location>
        <begin position="66"/>
        <end position="86"/>
    </location>
</feature>
<gene>
    <name evidence="11" type="ORF">GHC57_02835</name>
</gene>
<keyword evidence="7 9" id="KW-0472">Membrane</keyword>
<evidence type="ECO:0000313" key="12">
    <source>
        <dbReference type="Proteomes" id="UP000434582"/>
    </source>
</evidence>
<feature type="transmembrane region" description="Helical" evidence="9">
    <location>
        <begin position="106"/>
        <end position="126"/>
    </location>
</feature>
<keyword evidence="4 9" id="KW-0997">Cell inner membrane</keyword>
<dbReference type="InterPro" id="IPR055348">
    <property type="entry name" value="DctQ"/>
</dbReference>
<feature type="transmembrane region" description="Helical" evidence="9">
    <location>
        <begin position="31"/>
        <end position="54"/>
    </location>
</feature>
<keyword evidence="5 9" id="KW-0812">Transmembrane</keyword>
<proteinExistence type="inferred from homology"/>
<dbReference type="AlphaFoldDB" id="A0A7X1ZBV0"/>
<evidence type="ECO:0000256" key="2">
    <source>
        <dbReference type="ARBA" id="ARBA00022448"/>
    </source>
</evidence>
<feature type="domain" description="Tripartite ATP-independent periplasmic transporters DctQ component" evidence="10">
    <location>
        <begin position="44"/>
        <end position="172"/>
    </location>
</feature>
<name>A0A7X1ZBV0_9PROT</name>